<protein>
    <submittedName>
        <fullName evidence="2">Uncharacterized protein</fullName>
    </submittedName>
</protein>
<keyword evidence="1" id="KW-0812">Transmembrane</keyword>
<dbReference type="EMBL" id="JACHDB010000001">
    <property type="protein sequence ID" value="MBB5434607.1"/>
    <property type="molecule type" value="Genomic_DNA"/>
</dbReference>
<evidence type="ECO:0000313" key="2">
    <source>
        <dbReference type="EMBL" id="MBB5434607.1"/>
    </source>
</evidence>
<accession>A0A7W8VFN7</accession>
<feature type="transmembrane region" description="Helical" evidence="1">
    <location>
        <begin position="73"/>
        <end position="93"/>
    </location>
</feature>
<keyword evidence="1" id="KW-0472">Membrane</keyword>
<keyword evidence="3" id="KW-1185">Reference proteome</keyword>
<comment type="caution">
    <text evidence="2">The sequence shown here is derived from an EMBL/GenBank/DDBJ whole genome shotgun (WGS) entry which is preliminary data.</text>
</comment>
<name>A0A7W8VFN7_9ACTN</name>
<gene>
    <name evidence="2" type="ORF">HDA36_004691</name>
</gene>
<dbReference type="RefSeq" id="WP_184395346.1">
    <property type="nucleotide sequence ID" value="NZ_BAAAJD010000060.1"/>
</dbReference>
<feature type="transmembrane region" description="Helical" evidence="1">
    <location>
        <begin position="16"/>
        <end position="38"/>
    </location>
</feature>
<sequence>MTTALRRPLPSSLTTVRVLLFAFAALSLIGGAGTLLSWGFYSTAVLAATFMFILLPGAAAFLLALFLPRGGPLMFWLLIILCVFWILAAIGNAADGPKWLIQLCWPLLVLFFTMRKASRVHLLHR</sequence>
<evidence type="ECO:0000313" key="3">
    <source>
        <dbReference type="Proteomes" id="UP000572635"/>
    </source>
</evidence>
<feature type="transmembrane region" description="Helical" evidence="1">
    <location>
        <begin position="44"/>
        <end position="66"/>
    </location>
</feature>
<organism evidence="2 3">
    <name type="scientific">Nocardiopsis composta</name>
    <dbReference type="NCBI Taxonomy" id="157465"/>
    <lineage>
        <taxon>Bacteria</taxon>
        <taxon>Bacillati</taxon>
        <taxon>Actinomycetota</taxon>
        <taxon>Actinomycetes</taxon>
        <taxon>Streptosporangiales</taxon>
        <taxon>Nocardiopsidaceae</taxon>
        <taxon>Nocardiopsis</taxon>
    </lineage>
</organism>
<keyword evidence="1" id="KW-1133">Transmembrane helix</keyword>
<proteinExistence type="predicted"/>
<dbReference type="AlphaFoldDB" id="A0A7W8VFN7"/>
<dbReference type="Proteomes" id="UP000572635">
    <property type="component" value="Unassembled WGS sequence"/>
</dbReference>
<reference evidence="2 3" key="1">
    <citation type="submission" date="2020-08" db="EMBL/GenBank/DDBJ databases">
        <title>Sequencing the genomes of 1000 actinobacteria strains.</title>
        <authorList>
            <person name="Klenk H.-P."/>
        </authorList>
    </citation>
    <scope>NUCLEOTIDE SEQUENCE [LARGE SCALE GENOMIC DNA]</scope>
    <source>
        <strain evidence="2 3">DSM 44551</strain>
    </source>
</reference>
<feature type="transmembrane region" description="Helical" evidence="1">
    <location>
        <begin position="99"/>
        <end position="117"/>
    </location>
</feature>
<evidence type="ECO:0000256" key="1">
    <source>
        <dbReference type="SAM" id="Phobius"/>
    </source>
</evidence>